<comment type="subcellular location">
    <subcellularLocation>
        <location evidence="1">Cell membrane</location>
        <topology evidence="1">Multi-pass membrane protein</topology>
    </subcellularLocation>
</comment>
<evidence type="ECO:0000256" key="2">
    <source>
        <dbReference type="ARBA" id="ARBA00022475"/>
    </source>
</evidence>
<keyword evidence="8" id="KW-1185">Reference proteome</keyword>
<keyword evidence="4 6" id="KW-1133">Transmembrane helix</keyword>
<organism evidence="7 8">
    <name type="scientific">Cupriavidus basilensis</name>
    <dbReference type="NCBI Taxonomy" id="68895"/>
    <lineage>
        <taxon>Bacteria</taxon>
        <taxon>Pseudomonadati</taxon>
        <taxon>Pseudomonadota</taxon>
        <taxon>Betaproteobacteria</taxon>
        <taxon>Burkholderiales</taxon>
        <taxon>Burkholderiaceae</taxon>
        <taxon>Cupriavidus</taxon>
    </lineage>
</organism>
<evidence type="ECO:0000313" key="8">
    <source>
        <dbReference type="Proteomes" id="UP001216674"/>
    </source>
</evidence>
<feature type="transmembrane region" description="Helical" evidence="6">
    <location>
        <begin position="83"/>
        <end position="102"/>
    </location>
</feature>
<keyword evidence="3 6" id="KW-0812">Transmembrane</keyword>
<feature type="transmembrane region" description="Helical" evidence="6">
    <location>
        <begin position="134"/>
        <end position="156"/>
    </location>
</feature>
<gene>
    <name evidence="7" type="ORF">P3W85_43345</name>
</gene>
<feature type="transmembrane region" description="Helical" evidence="6">
    <location>
        <begin position="54"/>
        <end position="77"/>
    </location>
</feature>
<dbReference type="PANTHER" id="PTHR30086">
    <property type="entry name" value="ARGININE EXPORTER PROTEIN ARGO"/>
    <property type="match status" value="1"/>
</dbReference>
<accession>A0ABT6B5H4</accession>
<name>A0ABT6B5H4_9BURK</name>
<comment type="caution">
    <text evidence="7">The sequence shown here is derived from an EMBL/GenBank/DDBJ whole genome shotgun (WGS) entry which is preliminary data.</text>
</comment>
<feature type="transmembrane region" description="Helical" evidence="6">
    <location>
        <begin position="20"/>
        <end position="42"/>
    </location>
</feature>
<evidence type="ECO:0000256" key="4">
    <source>
        <dbReference type="ARBA" id="ARBA00022989"/>
    </source>
</evidence>
<evidence type="ECO:0000256" key="5">
    <source>
        <dbReference type="ARBA" id="ARBA00023136"/>
    </source>
</evidence>
<dbReference type="PIRSF" id="PIRSF006324">
    <property type="entry name" value="LeuE"/>
    <property type="match status" value="1"/>
</dbReference>
<evidence type="ECO:0000256" key="3">
    <source>
        <dbReference type="ARBA" id="ARBA00022692"/>
    </source>
</evidence>
<keyword evidence="5 6" id="KW-0472">Membrane</keyword>
<reference evidence="7 8" key="1">
    <citation type="submission" date="2023-03" db="EMBL/GenBank/DDBJ databases">
        <title>Draft assemblies of triclosan tolerant bacteria isolated from returned activated sludge.</title>
        <authorList>
            <person name="Van Hamelsveld S."/>
        </authorList>
    </citation>
    <scope>NUCLEOTIDE SEQUENCE [LARGE SCALE GENOMIC DNA]</scope>
    <source>
        <strain evidence="7 8">GW210010_S58</strain>
    </source>
</reference>
<evidence type="ECO:0000256" key="1">
    <source>
        <dbReference type="ARBA" id="ARBA00004651"/>
    </source>
</evidence>
<dbReference type="InterPro" id="IPR001123">
    <property type="entry name" value="LeuE-type"/>
</dbReference>
<proteinExistence type="predicted"/>
<dbReference type="Pfam" id="PF01810">
    <property type="entry name" value="LysE"/>
    <property type="match status" value="1"/>
</dbReference>
<feature type="transmembrane region" description="Helical" evidence="6">
    <location>
        <begin position="162"/>
        <end position="190"/>
    </location>
</feature>
<dbReference type="RefSeq" id="WP_276269348.1">
    <property type="nucleotide sequence ID" value="NZ_JARJLM010000702.1"/>
</dbReference>
<sequence>MSFTSFSKHIDPTAMDYLPQLLALSGIILLACASPGPDFVAVTSHSLSERRSGVFVGLGITCAVAIWASLAVFGFGLLIQQFFWLYEGIRLAGAAYLIYLGVRMLAGALRARAGTQDIAQAPPLRAGQAWRRGFLVGITNPKTATFFATLFVTLLPVGAPSWVYAAVVAVVFCITGTWMCLLASFFSVGVVRSVYARIRKPVDALMGAALVGLGVRMATSR</sequence>
<dbReference type="Proteomes" id="UP001216674">
    <property type="component" value="Unassembled WGS sequence"/>
</dbReference>
<dbReference type="PANTHER" id="PTHR30086:SF20">
    <property type="entry name" value="ARGININE EXPORTER PROTEIN ARGO-RELATED"/>
    <property type="match status" value="1"/>
</dbReference>
<protein>
    <submittedName>
        <fullName evidence="7">LysE family transporter</fullName>
    </submittedName>
</protein>
<keyword evidence="2" id="KW-1003">Cell membrane</keyword>
<evidence type="ECO:0000313" key="7">
    <source>
        <dbReference type="EMBL" id="MDF3839727.1"/>
    </source>
</evidence>
<evidence type="ECO:0000256" key="6">
    <source>
        <dbReference type="SAM" id="Phobius"/>
    </source>
</evidence>
<dbReference type="EMBL" id="JARJLM010000702">
    <property type="protein sequence ID" value="MDF3839727.1"/>
    <property type="molecule type" value="Genomic_DNA"/>
</dbReference>